<dbReference type="PANTHER" id="PTHR30183:SF3">
    <property type="entry name" value="MOLYBDENUM TRANSPORT SYSTEM PERMEASE PROTEIN MODB"/>
    <property type="match status" value="1"/>
</dbReference>
<feature type="domain" description="ABC transmembrane type-1" evidence="12">
    <location>
        <begin position="6"/>
        <end position="210"/>
    </location>
</feature>
<dbReference type="InterPro" id="IPR000515">
    <property type="entry name" value="MetI-like"/>
</dbReference>
<feature type="transmembrane region" description="Helical" evidence="10">
    <location>
        <begin position="192"/>
        <end position="210"/>
    </location>
</feature>
<evidence type="ECO:0000256" key="3">
    <source>
        <dbReference type="ARBA" id="ARBA00007069"/>
    </source>
</evidence>
<dbReference type="AlphaFoldDB" id="A0A6J4N6C7"/>
<dbReference type="PANTHER" id="PTHR30183">
    <property type="entry name" value="MOLYBDENUM TRANSPORT SYSTEM PERMEASE PROTEIN MODB"/>
    <property type="match status" value="1"/>
</dbReference>
<protein>
    <recommendedName>
        <fullName evidence="11">Molybdenum transport system permease</fullName>
    </recommendedName>
</protein>
<comment type="similarity">
    <text evidence="3 11">Belongs to the binding-protein-dependent transport system permease family. CysTW subfamily.</text>
</comment>
<feature type="transmembrane region" description="Helical" evidence="10">
    <location>
        <begin position="144"/>
        <end position="166"/>
    </location>
</feature>
<keyword evidence="7 10" id="KW-0812">Transmembrane</keyword>
<evidence type="ECO:0000256" key="10">
    <source>
        <dbReference type="RuleBase" id="RU363032"/>
    </source>
</evidence>
<keyword evidence="6 11" id="KW-0500">Molybdenum</keyword>
<dbReference type="GO" id="GO:0015098">
    <property type="term" value="F:molybdate ion transmembrane transporter activity"/>
    <property type="evidence" value="ECO:0007669"/>
    <property type="project" value="UniProtKB-UniRule"/>
</dbReference>
<evidence type="ECO:0000313" key="13">
    <source>
        <dbReference type="EMBL" id="CAA9379020.1"/>
    </source>
</evidence>
<evidence type="ECO:0000256" key="1">
    <source>
        <dbReference type="ARBA" id="ARBA00002949"/>
    </source>
</evidence>
<evidence type="ECO:0000259" key="12">
    <source>
        <dbReference type="PROSITE" id="PS50928"/>
    </source>
</evidence>
<evidence type="ECO:0000256" key="9">
    <source>
        <dbReference type="ARBA" id="ARBA00023136"/>
    </source>
</evidence>
<dbReference type="EMBL" id="CADCUR010000017">
    <property type="protein sequence ID" value="CAA9379020.1"/>
    <property type="molecule type" value="Genomic_DNA"/>
</dbReference>
<comment type="function">
    <text evidence="1 11">Part of the binding-protein-dependent transport system for molybdenum; probably responsible for the translocation of the substrate across the membrane.</text>
</comment>
<evidence type="ECO:0000256" key="4">
    <source>
        <dbReference type="ARBA" id="ARBA00022448"/>
    </source>
</evidence>
<dbReference type="NCBIfam" id="TIGR02141">
    <property type="entry name" value="modB_ABC"/>
    <property type="match status" value="1"/>
</dbReference>
<evidence type="ECO:0000256" key="5">
    <source>
        <dbReference type="ARBA" id="ARBA00022475"/>
    </source>
</evidence>
<sequence length="220" mass="23913">MIWESFKLSLLVVTFATAIVGVLGLAFAFLLAKRDFWGKELLDACLTMPLVLPPTVTGYYLIVLLGRRGLIGEFLYETIGWTFVFTWQGAVIAAVVVALPLMIKAARASIESVNPDYETASYTLGKSELETFFRITLPLARRGIIAGLVLSFARALGEFGATLMIAGNIPGRTQTMPLAIYEAVASGDDRRAQILALILTAISILAVYLTNKISRSNVYG</sequence>
<feature type="transmembrane region" description="Helical" evidence="10">
    <location>
        <begin position="6"/>
        <end position="32"/>
    </location>
</feature>
<proteinExistence type="inferred from homology"/>
<gene>
    <name evidence="13" type="ORF">AVDCRST_MAG74-221</name>
</gene>
<dbReference type="InterPro" id="IPR035906">
    <property type="entry name" value="MetI-like_sf"/>
</dbReference>
<dbReference type="Gene3D" id="1.10.3720.10">
    <property type="entry name" value="MetI-like"/>
    <property type="match status" value="1"/>
</dbReference>
<keyword evidence="9 10" id="KW-0472">Membrane</keyword>
<comment type="subcellular location">
    <subcellularLocation>
        <location evidence="2 10">Cell membrane</location>
        <topology evidence="2 10">Multi-pass membrane protein</topology>
    </subcellularLocation>
</comment>
<evidence type="ECO:0000256" key="8">
    <source>
        <dbReference type="ARBA" id="ARBA00022989"/>
    </source>
</evidence>
<keyword evidence="5 11" id="KW-1003">Cell membrane</keyword>
<accession>A0A6J4N6C7</accession>
<organism evidence="13">
    <name type="scientific">uncultured Pyrinomonadaceae bacterium</name>
    <dbReference type="NCBI Taxonomy" id="2283094"/>
    <lineage>
        <taxon>Bacteria</taxon>
        <taxon>Pseudomonadati</taxon>
        <taxon>Acidobacteriota</taxon>
        <taxon>Blastocatellia</taxon>
        <taxon>Blastocatellales</taxon>
        <taxon>Pyrinomonadaceae</taxon>
        <taxon>environmental samples</taxon>
    </lineage>
</organism>
<name>A0A6J4N6C7_9BACT</name>
<reference evidence="13" key="1">
    <citation type="submission" date="2020-02" db="EMBL/GenBank/DDBJ databases">
        <authorList>
            <person name="Meier V. D."/>
        </authorList>
    </citation>
    <scope>NUCLEOTIDE SEQUENCE</scope>
    <source>
        <strain evidence="13">AVDCRST_MAG74</strain>
    </source>
</reference>
<dbReference type="SUPFAM" id="SSF161098">
    <property type="entry name" value="MetI-like"/>
    <property type="match status" value="1"/>
</dbReference>
<dbReference type="PROSITE" id="PS50928">
    <property type="entry name" value="ABC_TM1"/>
    <property type="match status" value="1"/>
</dbReference>
<feature type="transmembrane region" description="Helical" evidence="10">
    <location>
        <begin position="78"/>
        <end position="103"/>
    </location>
</feature>
<evidence type="ECO:0000256" key="6">
    <source>
        <dbReference type="ARBA" id="ARBA00022505"/>
    </source>
</evidence>
<evidence type="ECO:0000256" key="11">
    <source>
        <dbReference type="RuleBase" id="RU365097"/>
    </source>
</evidence>
<dbReference type="Pfam" id="PF00528">
    <property type="entry name" value="BPD_transp_1"/>
    <property type="match status" value="1"/>
</dbReference>
<keyword evidence="8 10" id="KW-1133">Transmembrane helix</keyword>
<feature type="transmembrane region" description="Helical" evidence="10">
    <location>
        <begin position="44"/>
        <end position="66"/>
    </location>
</feature>
<evidence type="ECO:0000256" key="2">
    <source>
        <dbReference type="ARBA" id="ARBA00004651"/>
    </source>
</evidence>
<dbReference type="GO" id="GO:0005886">
    <property type="term" value="C:plasma membrane"/>
    <property type="evidence" value="ECO:0007669"/>
    <property type="project" value="UniProtKB-SubCell"/>
</dbReference>
<dbReference type="CDD" id="cd06261">
    <property type="entry name" value="TM_PBP2"/>
    <property type="match status" value="1"/>
</dbReference>
<keyword evidence="4 10" id="KW-0813">Transport</keyword>
<evidence type="ECO:0000256" key="7">
    <source>
        <dbReference type="ARBA" id="ARBA00022692"/>
    </source>
</evidence>
<dbReference type="InterPro" id="IPR011867">
    <property type="entry name" value="ModB_ABC"/>
</dbReference>